<protein>
    <recommendedName>
        <fullName evidence="4">Ribosome-binding factor A</fullName>
    </recommendedName>
</protein>
<evidence type="ECO:0008006" key="4">
    <source>
        <dbReference type="Google" id="ProtNLM"/>
    </source>
</evidence>
<evidence type="ECO:0000313" key="2">
    <source>
        <dbReference type="EMBL" id="GBG84632.1"/>
    </source>
</evidence>
<feature type="region of interest" description="Disordered" evidence="1">
    <location>
        <begin position="138"/>
        <end position="176"/>
    </location>
</feature>
<dbReference type="OrthoDB" id="2015319at2759"/>
<dbReference type="InterPro" id="IPR000238">
    <property type="entry name" value="RbfA"/>
</dbReference>
<dbReference type="SUPFAM" id="SSF89919">
    <property type="entry name" value="Ribosome-binding factor A, RbfA"/>
    <property type="match status" value="1"/>
</dbReference>
<feature type="region of interest" description="Disordered" evidence="1">
    <location>
        <begin position="88"/>
        <end position="121"/>
    </location>
</feature>
<dbReference type="PANTHER" id="PTHR33515">
    <property type="entry name" value="RIBOSOME-BINDING FACTOR A, CHLOROPLASTIC-RELATED"/>
    <property type="match status" value="1"/>
</dbReference>
<dbReference type="InterPro" id="IPR015946">
    <property type="entry name" value="KH_dom-like_a/b"/>
</dbReference>
<dbReference type="Pfam" id="PF02033">
    <property type="entry name" value="RBFA"/>
    <property type="match status" value="1"/>
</dbReference>
<keyword evidence="3" id="KW-1185">Reference proteome</keyword>
<proteinExistence type="inferred from homology"/>
<gene>
    <name evidence="2" type="ORF">CBR_g38914</name>
</gene>
<feature type="region of interest" description="Disordered" evidence="1">
    <location>
        <begin position="1"/>
        <end position="26"/>
    </location>
</feature>
<dbReference type="GO" id="GO:0006364">
    <property type="term" value="P:rRNA processing"/>
    <property type="evidence" value="ECO:0007669"/>
    <property type="project" value="InterPro"/>
</dbReference>
<dbReference type="NCBIfam" id="TIGR00082">
    <property type="entry name" value="rbfA"/>
    <property type="match status" value="1"/>
</dbReference>
<accession>A0A388LR08</accession>
<dbReference type="Proteomes" id="UP000265515">
    <property type="component" value="Unassembled WGS sequence"/>
</dbReference>
<comment type="caution">
    <text evidence="2">The sequence shown here is derived from an EMBL/GenBank/DDBJ whole genome shotgun (WGS) entry which is preliminary data.</text>
</comment>
<dbReference type="Gramene" id="GBG84632">
    <property type="protein sequence ID" value="GBG84632"/>
    <property type="gene ID" value="CBR_g38914"/>
</dbReference>
<sequence length="418" mass="45251">MALPSPSPSTVAPCPSPSPSSSSWGSVSGSLSLGGRRCLCSGGTMKLSTAACHHARDMPYRTDLRLTTLSSLLAARLLSLSSSHYSSFSSSSPSSSPSSSSSSSLSPSSLSSSSSSSSSPSSSWLARAWIVRPRAGPSSSFLSGLAVPSRRDENDGPSLLSATGPSRNRREEEGGVRRGGRIVCMAHPRRVKMVAQQIKREIAEMLLRDTVLKQAVLPETALGADKYLTSVATVTDVELSNDLQVAKVYVSVFGDERGQSVAIEGLKSKQGYVRSGIGRRMRLRMIPEVRFIADDSFERGSRVLKLMAELQEERERKERGENVWADVDEGLAALDFIEEEEVNKRPRKARRKERGGGDNIVSGISTEAKVQFTWDGREDFSPFGRQLETEGDDDEDDDAGDREGEGDLENDENVILID</sequence>
<dbReference type="Gene3D" id="3.30.300.20">
    <property type="match status" value="1"/>
</dbReference>
<feature type="compositionally biased region" description="Low complexity" evidence="1">
    <location>
        <begin position="8"/>
        <end position="26"/>
    </location>
</feature>
<dbReference type="AlphaFoldDB" id="A0A388LR08"/>
<feature type="region of interest" description="Disordered" evidence="1">
    <location>
        <begin position="345"/>
        <end position="364"/>
    </location>
</feature>
<dbReference type="InterPro" id="IPR020053">
    <property type="entry name" value="Ribosome-bd_factorA_CS"/>
</dbReference>
<feature type="compositionally biased region" description="Acidic residues" evidence="1">
    <location>
        <begin position="389"/>
        <end position="412"/>
    </location>
</feature>
<name>A0A388LR08_CHABU</name>
<dbReference type="EMBL" id="BFEA01000484">
    <property type="protein sequence ID" value="GBG84632.1"/>
    <property type="molecule type" value="Genomic_DNA"/>
</dbReference>
<dbReference type="PROSITE" id="PS01319">
    <property type="entry name" value="RBFA"/>
    <property type="match status" value="1"/>
</dbReference>
<dbReference type="PANTHER" id="PTHR33515:SF1">
    <property type="entry name" value="RIBOSOME-BINDING FACTOR A, CHLOROPLASTIC-RELATED"/>
    <property type="match status" value="1"/>
</dbReference>
<evidence type="ECO:0000256" key="1">
    <source>
        <dbReference type="SAM" id="MobiDB-lite"/>
    </source>
</evidence>
<reference evidence="2 3" key="1">
    <citation type="journal article" date="2018" name="Cell">
        <title>The Chara Genome: Secondary Complexity and Implications for Plant Terrestrialization.</title>
        <authorList>
            <person name="Nishiyama T."/>
            <person name="Sakayama H."/>
            <person name="Vries J.D."/>
            <person name="Buschmann H."/>
            <person name="Saint-Marcoux D."/>
            <person name="Ullrich K.K."/>
            <person name="Haas F.B."/>
            <person name="Vanderstraeten L."/>
            <person name="Becker D."/>
            <person name="Lang D."/>
            <person name="Vosolsobe S."/>
            <person name="Rombauts S."/>
            <person name="Wilhelmsson P.K.I."/>
            <person name="Janitza P."/>
            <person name="Kern R."/>
            <person name="Heyl A."/>
            <person name="Rumpler F."/>
            <person name="Villalobos L.I.A.C."/>
            <person name="Clay J.M."/>
            <person name="Skokan R."/>
            <person name="Toyoda A."/>
            <person name="Suzuki Y."/>
            <person name="Kagoshima H."/>
            <person name="Schijlen E."/>
            <person name="Tajeshwar N."/>
            <person name="Catarino B."/>
            <person name="Hetherington A.J."/>
            <person name="Saltykova A."/>
            <person name="Bonnot C."/>
            <person name="Breuninger H."/>
            <person name="Symeonidi A."/>
            <person name="Radhakrishnan G.V."/>
            <person name="Van Nieuwerburgh F."/>
            <person name="Deforce D."/>
            <person name="Chang C."/>
            <person name="Karol K.G."/>
            <person name="Hedrich R."/>
            <person name="Ulvskov P."/>
            <person name="Glockner G."/>
            <person name="Delwiche C.F."/>
            <person name="Petrasek J."/>
            <person name="Van de Peer Y."/>
            <person name="Friml J."/>
            <person name="Beilby M."/>
            <person name="Dolan L."/>
            <person name="Kohara Y."/>
            <person name="Sugano S."/>
            <person name="Fujiyama A."/>
            <person name="Delaux P.-M."/>
            <person name="Quint M."/>
            <person name="TheiBen G."/>
            <person name="Hagemann M."/>
            <person name="Harholt J."/>
            <person name="Dunand C."/>
            <person name="Zachgo S."/>
            <person name="Langdale J."/>
            <person name="Maumus F."/>
            <person name="Straeten D.V.D."/>
            <person name="Gould S.B."/>
            <person name="Rensing S.A."/>
        </authorList>
    </citation>
    <scope>NUCLEOTIDE SEQUENCE [LARGE SCALE GENOMIC DNA]</scope>
    <source>
        <strain evidence="2 3">S276</strain>
    </source>
</reference>
<evidence type="ECO:0000313" key="3">
    <source>
        <dbReference type="Proteomes" id="UP000265515"/>
    </source>
</evidence>
<feature type="region of interest" description="Disordered" evidence="1">
    <location>
        <begin position="372"/>
        <end position="418"/>
    </location>
</feature>
<dbReference type="STRING" id="69332.A0A388LR08"/>
<dbReference type="InterPro" id="IPR023799">
    <property type="entry name" value="RbfA_dom_sf"/>
</dbReference>
<organism evidence="2 3">
    <name type="scientific">Chara braunii</name>
    <name type="common">Braun's stonewort</name>
    <dbReference type="NCBI Taxonomy" id="69332"/>
    <lineage>
        <taxon>Eukaryota</taxon>
        <taxon>Viridiplantae</taxon>
        <taxon>Streptophyta</taxon>
        <taxon>Charophyceae</taxon>
        <taxon>Charales</taxon>
        <taxon>Characeae</taxon>
        <taxon>Chara</taxon>
    </lineage>
</organism>
<dbReference type="HAMAP" id="MF_00003">
    <property type="entry name" value="RbfA"/>
    <property type="match status" value="1"/>
</dbReference>
<dbReference type="GO" id="GO:0043024">
    <property type="term" value="F:ribosomal small subunit binding"/>
    <property type="evidence" value="ECO:0007669"/>
    <property type="project" value="TreeGrafter"/>
</dbReference>